<comment type="caution">
    <text evidence="1">The sequence shown here is derived from an EMBL/GenBank/DDBJ whole genome shotgun (WGS) entry which is preliminary data.</text>
</comment>
<proteinExistence type="predicted"/>
<evidence type="ECO:0000313" key="2">
    <source>
        <dbReference type="Proteomes" id="UP000598217"/>
    </source>
</evidence>
<evidence type="ECO:0000313" key="1">
    <source>
        <dbReference type="EMBL" id="MBE1460356.1"/>
    </source>
</evidence>
<keyword evidence="2" id="KW-1185">Reference proteome</keyword>
<evidence type="ECO:0008006" key="3">
    <source>
        <dbReference type="Google" id="ProtNLM"/>
    </source>
</evidence>
<dbReference type="RefSeq" id="WP_191267110.1">
    <property type="nucleotide sequence ID" value="NZ_BMXJ01000001.1"/>
</dbReference>
<reference evidence="1 2" key="1">
    <citation type="submission" date="2020-10" db="EMBL/GenBank/DDBJ databases">
        <title>Sequencing the genomes of 1000 actinobacteria strains.</title>
        <authorList>
            <person name="Klenk H.-P."/>
        </authorList>
    </citation>
    <scope>NUCLEOTIDE SEQUENCE [LARGE SCALE GENOMIC DNA]</scope>
    <source>
        <strain evidence="1 2">DSM 45157</strain>
    </source>
</reference>
<dbReference type="Proteomes" id="UP000598217">
    <property type="component" value="Unassembled WGS sequence"/>
</dbReference>
<accession>A0ABR9HMU8</accession>
<organism evidence="1 2">
    <name type="scientific">Nocardiopsis terrae</name>
    <dbReference type="NCBI Taxonomy" id="372655"/>
    <lineage>
        <taxon>Bacteria</taxon>
        <taxon>Bacillati</taxon>
        <taxon>Actinomycetota</taxon>
        <taxon>Actinomycetes</taxon>
        <taxon>Streptosporangiales</taxon>
        <taxon>Nocardiopsidaceae</taxon>
        <taxon>Nocardiopsis</taxon>
    </lineage>
</organism>
<sequence length="1579" mass="171600">MPLPLPADPATSTLYLDWVRANAPECEPRALDLLDFLDERMRWSGLKPEYLQGAMVGRLRDAGLAVEHEPWLSDTVAHRLLRFGGKHATAAYLRARELESEHGLARDPHHTVENALLFARLGLLPTSEVSAHRHRLAEHRSAEEAHREFVRFLDAWATGGGVAAAQVSYPHTRASVGVAPPANLAAQIRASVKTLGLGKEASAEETSRTLGRYLAAARGNPVPDGLLKQAAEVFAKAPPAPEDRGGIAALFPTSVTDGAAWLRLLESAGIADAMADGRVRPDGGYSAWLSRFHHMYTHMWTRGCVGTQSLPDELFALLPRLAPRLRAENLPVRLFEGRYRHNRVDSRLLIACDDHRIPVDAPEEETRRIRRSVQQARNPRRSPSPEVVQEVEQWIEDLRSVPLGEAEHVLAELDLRLTHLVMGGMDGLQESLDGLDLAEPLARTLQFGIPAEHTWPAFEEAVEEVGGRPGGILGMTSTWPVLTVYGRGAAVAVDHQGRRGSCAFSLPEEAAAHVVHYVGGDFLVTWLHSEDVGSQWPRQPRAFWCSAPDDTFELDSDPGLFDYGSAHRYDLGLVLESPDRGRYDKERVLRPGDRTGVTYGRDHATDGTRVWTDGGRWEAGATELDPATGAALARSSPGFLTPDPRLDYGDLLSTRLHLVRLPEGVSDSPLGAGDGLAGARVVWIGPGAEGDRYAERALEGTDGRRAAFQEHRDLTYWGVLRMPDNPAEGLLAYRWQAGHTVIQCRDTTDDTLLWETWAYPKGGLKNLDLVGRRPLTPPPAYWHFLAPRAPESTRALRELDTGTARQLVEIALTTSVPRDPAPAVALPEIAEQVSRARAAAVREALPVLLPGVTEPAVADGVVWAVLWTVELRLKVAGMSDRTARIRSGTPPRPAGEAPDQDLAAAVSGLVPKKAFKLGFPTLPGMISSIAADGARLSGRASEEDRRLSPPGTPAASWTHFFGVPDAAMWRLATGALTGRKADALIALLRTWAGQPFAEQGTGWVLGTASGTALAPLLAQGEAVITEPPLDGQRYAHTNGKAPAPHWSDRYLPQRRYSYVRWESAPTPEGAEESEPLRIERDEVGRLRRFLDLLDRNGPVSAEPEAVKVFRKHTGVMKPVAEFVLSGQAGWPRSVPPTSKGAQTEYRKTGATLSEADTTRFLGAAVPDDPAELWKPGGTVAAAERMALMWVELLGVRPSKSDPAAILADLPALLQKEMDLGPEWAAQLTEPAVATTAAIEGSTDWSRSLTLSKAFGPLVHEPGNSERLHDFPEDEGTRPYLRTASLLAWALTELPVGHPAQARVAGLHERMTERLRSPDVYVPVVPHLQDGQLDGWSERVGAAEVRVGAEGQLEPGTGHSLHGDAILALPRSGVYRFPNALMLTSGLFEEEGFQRCTRALDEFDMYELALTVLQARVVCGGGLARMVERAADAPVPVGGFEVDPRLSAPELVAEVSGKFGVDAAASALYLQLLTLAHPTDRRVRRWNGWSAGQHQKAAVQLLENGLVTKGKRTKAGRTLFLPGGWTELKAPFPSMETVKLGTHLLAVDYLGRVRGTFSRPLPVAPPHEMFSAAWQSHSTG</sequence>
<dbReference type="EMBL" id="JADBDY010000001">
    <property type="protein sequence ID" value="MBE1460356.1"/>
    <property type="molecule type" value="Genomic_DNA"/>
</dbReference>
<name>A0ABR9HMU8_9ACTN</name>
<gene>
    <name evidence="1" type="ORF">H4W79_004570</name>
</gene>
<protein>
    <recommendedName>
        <fullName evidence="3">DNA-binding protein</fullName>
    </recommendedName>
</protein>